<protein>
    <submittedName>
        <fullName evidence="2">Uncharacterized protein</fullName>
    </submittedName>
</protein>
<dbReference type="Proteomes" id="UP000250235">
    <property type="component" value="Unassembled WGS sequence"/>
</dbReference>
<reference evidence="2 3" key="1">
    <citation type="journal article" date="2015" name="Proc. Natl. Acad. Sci. U.S.A.">
        <title>The resurrection genome of Boea hygrometrica: A blueprint for survival of dehydration.</title>
        <authorList>
            <person name="Xiao L."/>
            <person name="Yang G."/>
            <person name="Zhang L."/>
            <person name="Yang X."/>
            <person name="Zhao S."/>
            <person name="Ji Z."/>
            <person name="Zhou Q."/>
            <person name="Hu M."/>
            <person name="Wang Y."/>
            <person name="Chen M."/>
            <person name="Xu Y."/>
            <person name="Jin H."/>
            <person name="Xiao X."/>
            <person name="Hu G."/>
            <person name="Bao F."/>
            <person name="Hu Y."/>
            <person name="Wan P."/>
            <person name="Li L."/>
            <person name="Deng X."/>
            <person name="Kuang T."/>
            <person name="Xiang C."/>
            <person name="Zhu J.K."/>
            <person name="Oliver M.J."/>
            <person name="He Y."/>
        </authorList>
    </citation>
    <scope>NUCLEOTIDE SEQUENCE [LARGE SCALE GENOMIC DNA]</scope>
    <source>
        <strain evidence="3">cv. XS01</strain>
    </source>
</reference>
<organism evidence="2 3">
    <name type="scientific">Dorcoceras hygrometricum</name>
    <dbReference type="NCBI Taxonomy" id="472368"/>
    <lineage>
        <taxon>Eukaryota</taxon>
        <taxon>Viridiplantae</taxon>
        <taxon>Streptophyta</taxon>
        <taxon>Embryophyta</taxon>
        <taxon>Tracheophyta</taxon>
        <taxon>Spermatophyta</taxon>
        <taxon>Magnoliopsida</taxon>
        <taxon>eudicotyledons</taxon>
        <taxon>Gunneridae</taxon>
        <taxon>Pentapetalae</taxon>
        <taxon>asterids</taxon>
        <taxon>lamiids</taxon>
        <taxon>Lamiales</taxon>
        <taxon>Gesneriaceae</taxon>
        <taxon>Didymocarpoideae</taxon>
        <taxon>Trichosporeae</taxon>
        <taxon>Loxocarpinae</taxon>
        <taxon>Dorcoceras</taxon>
    </lineage>
</organism>
<evidence type="ECO:0000256" key="1">
    <source>
        <dbReference type="SAM" id="MobiDB-lite"/>
    </source>
</evidence>
<name>A0A2Z7CX52_9LAMI</name>
<feature type="region of interest" description="Disordered" evidence="1">
    <location>
        <begin position="497"/>
        <end position="521"/>
    </location>
</feature>
<evidence type="ECO:0000313" key="3">
    <source>
        <dbReference type="Proteomes" id="UP000250235"/>
    </source>
</evidence>
<gene>
    <name evidence="2" type="ORF">F511_07509</name>
</gene>
<dbReference type="EMBL" id="KQ991756">
    <property type="protein sequence ID" value="KZV51318.1"/>
    <property type="molecule type" value="Genomic_DNA"/>
</dbReference>
<proteinExistence type="predicted"/>
<accession>A0A2Z7CX52</accession>
<dbReference type="OrthoDB" id="1839301at2759"/>
<sequence length="619" mass="67959">MASSLISNTNQVYFASVLAMDNTGMVAMFEALVTSGLNGFLGCLSDIYEAALVESYQNALGRDGKVIITVQGKLVEISEEVFARTFQLPVKGLTDMNEVPKDLVFDARSEFSFTGEQLTTSCKKRELKIEFRLLCDILEKSVTVKAGSFEAITHERFLMITAINGGKRPVAAVDEPVVKKKQTRIGKAAVAATDSELVSVAHEAVPLQVIKPITATPPNPKCKASQRRLKLPAGSDDEIDDKDAALEDVAEKLSEKQTADVVVNEPVVETFVEKEKETSGDDVDSIIQQILADTAPFEIVIGADVVVNEPVVETFVEKEKETSGDDVDSIIQQILADTAPFEIVIGEPKVTDFEELVSSNADGITVGDTEQLVAAEGQQLQGTETEEERYHRSIFSKCWIRAKLMEDGTWLILEGVDFWRPISQPVDSRRWETVPKLFVAWLSAPVGSVVSCRDIVIHSSAVDILERLPNSFCGIFQQGQDTNSFVGYFSDSVDQQSDSSFSSDQLDFHVNSPDDEKTSTDQFDFVADTPAVGTAPAPTQSSLSPLAQMSLPVTTDVYAYFAELRASISRLIANQTRDYRRFGDSHAEVKSRIKHLEKALLDTLSEQDQSFRGVTLQNP</sequence>
<feature type="region of interest" description="Disordered" evidence="1">
    <location>
        <begin position="216"/>
        <end position="237"/>
    </location>
</feature>
<dbReference type="AlphaFoldDB" id="A0A2Z7CX52"/>
<evidence type="ECO:0000313" key="2">
    <source>
        <dbReference type="EMBL" id="KZV51318.1"/>
    </source>
</evidence>
<keyword evidence="3" id="KW-1185">Reference proteome</keyword>